<keyword evidence="5" id="KW-1185">Reference proteome</keyword>
<feature type="domain" description="Gryzun putative trafficking through Golgi" evidence="2">
    <location>
        <begin position="624"/>
        <end position="1197"/>
    </location>
</feature>
<evidence type="ECO:0000313" key="5">
    <source>
        <dbReference type="Proteomes" id="UP000237438"/>
    </source>
</evidence>
<name>A0A2S4Q0S8_9PEZI</name>
<comment type="caution">
    <text evidence="4">The sequence shown here is derived from an EMBL/GenBank/DDBJ whole genome shotgun (WGS) entry which is preliminary data.</text>
</comment>
<evidence type="ECO:0000256" key="1">
    <source>
        <dbReference type="SAM" id="MobiDB-lite"/>
    </source>
</evidence>
<accession>A0A2S4Q0S8</accession>
<proteinExistence type="predicted"/>
<dbReference type="Pfam" id="PF07919">
    <property type="entry name" value="Gryzun"/>
    <property type="match status" value="1"/>
</dbReference>
<evidence type="ECO:0008006" key="6">
    <source>
        <dbReference type="Google" id="ProtNLM"/>
    </source>
</evidence>
<dbReference type="Pfam" id="PF11817">
    <property type="entry name" value="Foie-gras_1"/>
    <property type="match status" value="1"/>
</dbReference>
<feature type="domain" description="Trafficking protein particle complex subunit 11" evidence="3">
    <location>
        <begin position="329"/>
        <end position="596"/>
    </location>
</feature>
<evidence type="ECO:0000259" key="2">
    <source>
        <dbReference type="Pfam" id="PF07919"/>
    </source>
</evidence>
<dbReference type="AlphaFoldDB" id="A0A2S4Q0S8"/>
<dbReference type="InterPro" id="IPR021773">
    <property type="entry name" value="TPC11"/>
</dbReference>
<dbReference type="PANTHER" id="PTHR14374">
    <property type="entry name" value="FOIE GRAS"/>
    <property type="match status" value="1"/>
</dbReference>
<dbReference type="STRING" id="225359.A0A2S4Q0S8"/>
<dbReference type="InterPro" id="IPR012880">
    <property type="entry name" value="Gryzun"/>
</dbReference>
<dbReference type="Proteomes" id="UP000237438">
    <property type="component" value="Unassembled WGS sequence"/>
</dbReference>
<dbReference type="OrthoDB" id="6278596at2759"/>
<reference evidence="4 5" key="1">
    <citation type="submission" date="2017-10" db="EMBL/GenBank/DDBJ databases">
        <title>Development of genomic resources for the powdery mildew, Erysiphe pulchra.</title>
        <authorList>
            <person name="Wadl P.A."/>
            <person name="Mack B.M."/>
            <person name="Moore G."/>
            <person name="Beltz S.B."/>
        </authorList>
    </citation>
    <scope>NUCLEOTIDE SEQUENCE [LARGE SCALE GENOMIC DNA]</scope>
    <source>
        <strain evidence="4">Cflorida</strain>
    </source>
</reference>
<dbReference type="EMBL" id="PEDP01000057">
    <property type="protein sequence ID" value="POS87893.1"/>
    <property type="molecule type" value="Genomic_DNA"/>
</dbReference>
<dbReference type="PANTHER" id="PTHR14374:SF0">
    <property type="entry name" value="TRAFFICKING PROTEIN PARTICLE COMPLEX SUBUNIT 11"/>
    <property type="match status" value="1"/>
</dbReference>
<gene>
    <name evidence="4" type="ORF">EPUL_000401</name>
</gene>
<protein>
    <recommendedName>
        <fullName evidence="6">Trafficking protein particle complex subunit 11 domain-containing protein</fullName>
    </recommendedName>
</protein>
<organism evidence="4 5">
    <name type="scientific">Erysiphe pulchra</name>
    <dbReference type="NCBI Taxonomy" id="225359"/>
    <lineage>
        <taxon>Eukaryota</taxon>
        <taxon>Fungi</taxon>
        <taxon>Dikarya</taxon>
        <taxon>Ascomycota</taxon>
        <taxon>Pezizomycotina</taxon>
        <taxon>Leotiomycetes</taxon>
        <taxon>Erysiphales</taxon>
        <taxon>Erysiphaceae</taxon>
        <taxon>Erysiphe</taxon>
    </lineage>
</organism>
<evidence type="ECO:0000313" key="4">
    <source>
        <dbReference type="EMBL" id="POS87893.1"/>
    </source>
</evidence>
<feature type="region of interest" description="Disordered" evidence="1">
    <location>
        <begin position="256"/>
        <end position="276"/>
    </location>
</feature>
<evidence type="ECO:0000259" key="3">
    <source>
        <dbReference type="Pfam" id="PF11817"/>
    </source>
</evidence>
<sequence length="1202" mass="137083">MDGYAPAFVAHNIPLILVSGLLSEPKESLKQQNDSYELNVGPEEASTLLKLLQDVDASDLAWNSREFTAKKRFKVKMIRREYTLPPRSANPIPSQSLGPTSKIILHSTLSPLSPESSLFPDGLIDPKWIDKHQQFVPCALVSFYKFSSDPNLFQNHDEKLKIKIRRERTQLNQSGYKSYLVVALISDNATVISPEIEERLSRIRRETGLDTKTSLLFLSSQQSNAELQGSVKNLITKIYPPCIEYYRDLSKHCRRKKNKGTAPRQNNAISSISSQPLSSHGWTFRYDFKLGVFAEFRQEMESALRSYEGAYETLLGTDIFEALTISTPRWNEAKSLADILAFRMVRCLLWNGNHSAAVHRWALHRERIEDFVDRRERGQAKYDLETWKARWATIMAETIKRVSIPEFNGSAIYLLPEKNFSIRGESKPWECLHHPGYWFRLASNYLVAQQGFALQITDENCFLPDSSLNLIEFDSDCNLDKYRPFDSDQERSLTSHQTADHSSLILDLLDKALLEFSQRKQFHVVQELQLLSANELIKKKSWDKAFKLLVTLWKNMSYRKECWWNVVEEILWALRKAATYVGDAGSILAVDWELMNKDFTYNPSFSYNFSNSLQGIDLKCRTSIVIHNTDLYSFLNATYTFDSPNSKVDDMCLSQFVVSSNAISSATPIVISKIEICFEGKMGSIFLRHNESEIIPSSIKGSASIRKIVLDDSSKGDLTESTQNTSLLFQPGCLSVFEFSNYLKEAGEIKAVAAKFFIKMDLFDLEYIHKFPRKSTPGIWWGEKSARKRLIRGSTSSLTVLPKPPKLKLQLETENIEYCINELSRQQLVILNGEDVDIVIALEAQVLGDQVPKVSLEFESLCKFDSDNIETSLEKLHLKGVYIGKLASGGTVAVKIDIPPFESTGKYKLFLKADYRLVTKMETSMLKTASIELQIIEPFETTYDFSPRIHPHPWPSLFTHIDQDHNQEIKAQGISQKWCLTTHCTSLLKSDIIIEDINTEINLINGKIQCLTSKVQDLPKDGLKITPGALHEAKFNITTQNIDIGDRASSAIDKSLVVLWRRIKANSPVIQTKLNIPRLHVSGSEPRVISEVSFDHTNPLVAYFSVMIENPSHHFLSFGIFMESSERFAFSGPKQGILQLLPLSRKKIQFQILPYTRGKWLGPIQCVIRDRYFQKVLRIIPTDRMAIDKEGIMIWIPKESEF</sequence>